<gene>
    <name evidence="1" type="ORF">PIB30_098251</name>
</gene>
<keyword evidence="2" id="KW-1185">Reference proteome</keyword>
<name>A0ABU6ZV67_9FABA</name>
<evidence type="ECO:0000313" key="2">
    <source>
        <dbReference type="Proteomes" id="UP001341840"/>
    </source>
</evidence>
<sequence>RRDRIQSAAGVQPSSTFGVVGSGAAALKQGTTRRTGVSGKEEVESWTALMSEELSCERALLATAGA</sequence>
<protein>
    <submittedName>
        <fullName evidence="1">Uncharacterized protein</fullName>
    </submittedName>
</protein>
<accession>A0ABU6ZV67</accession>
<dbReference type="Proteomes" id="UP001341840">
    <property type="component" value="Unassembled WGS sequence"/>
</dbReference>
<reference evidence="1 2" key="1">
    <citation type="journal article" date="2023" name="Plants (Basel)">
        <title>Bridging the Gap: Combining Genomics and Transcriptomics Approaches to Understand Stylosanthes scabra, an Orphan Legume from the Brazilian Caatinga.</title>
        <authorList>
            <person name="Ferreira-Neto J.R.C."/>
            <person name="da Silva M.D."/>
            <person name="Binneck E."/>
            <person name="de Melo N.F."/>
            <person name="da Silva R.H."/>
            <person name="de Melo A.L.T.M."/>
            <person name="Pandolfi V."/>
            <person name="Bustamante F.O."/>
            <person name="Brasileiro-Vidal A.C."/>
            <person name="Benko-Iseppon A.M."/>
        </authorList>
    </citation>
    <scope>NUCLEOTIDE SEQUENCE [LARGE SCALE GENOMIC DNA]</scope>
    <source>
        <tissue evidence="1">Leaves</tissue>
    </source>
</reference>
<proteinExistence type="predicted"/>
<organism evidence="1 2">
    <name type="scientific">Stylosanthes scabra</name>
    <dbReference type="NCBI Taxonomy" id="79078"/>
    <lineage>
        <taxon>Eukaryota</taxon>
        <taxon>Viridiplantae</taxon>
        <taxon>Streptophyta</taxon>
        <taxon>Embryophyta</taxon>
        <taxon>Tracheophyta</taxon>
        <taxon>Spermatophyta</taxon>
        <taxon>Magnoliopsida</taxon>
        <taxon>eudicotyledons</taxon>
        <taxon>Gunneridae</taxon>
        <taxon>Pentapetalae</taxon>
        <taxon>rosids</taxon>
        <taxon>fabids</taxon>
        <taxon>Fabales</taxon>
        <taxon>Fabaceae</taxon>
        <taxon>Papilionoideae</taxon>
        <taxon>50 kb inversion clade</taxon>
        <taxon>dalbergioids sensu lato</taxon>
        <taxon>Dalbergieae</taxon>
        <taxon>Pterocarpus clade</taxon>
        <taxon>Stylosanthes</taxon>
    </lineage>
</organism>
<evidence type="ECO:0000313" key="1">
    <source>
        <dbReference type="EMBL" id="MED6225922.1"/>
    </source>
</evidence>
<dbReference type="EMBL" id="JASCZI010274353">
    <property type="protein sequence ID" value="MED6225922.1"/>
    <property type="molecule type" value="Genomic_DNA"/>
</dbReference>
<comment type="caution">
    <text evidence="1">The sequence shown here is derived from an EMBL/GenBank/DDBJ whole genome shotgun (WGS) entry which is preliminary data.</text>
</comment>
<feature type="non-terminal residue" evidence="1">
    <location>
        <position position="1"/>
    </location>
</feature>